<feature type="compositionally biased region" description="Low complexity" evidence="1">
    <location>
        <begin position="101"/>
        <end position="111"/>
    </location>
</feature>
<feature type="non-terminal residue" evidence="2">
    <location>
        <position position="1"/>
    </location>
</feature>
<dbReference type="Proteomes" id="UP000759131">
    <property type="component" value="Unassembled WGS sequence"/>
</dbReference>
<feature type="region of interest" description="Disordered" evidence="1">
    <location>
        <begin position="101"/>
        <end position="149"/>
    </location>
</feature>
<protein>
    <submittedName>
        <fullName evidence="2">Uncharacterized protein</fullName>
    </submittedName>
</protein>
<dbReference type="OrthoDB" id="1875751at2759"/>
<feature type="non-terminal residue" evidence="2">
    <location>
        <position position="330"/>
    </location>
</feature>
<accession>A0A7R9KM82</accession>
<feature type="region of interest" description="Disordered" evidence="1">
    <location>
        <begin position="269"/>
        <end position="330"/>
    </location>
</feature>
<dbReference type="EMBL" id="CAJPIZ010003238">
    <property type="protein sequence ID" value="CAG2106104.1"/>
    <property type="molecule type" value="Genomic_DNA"/>
</dbReference>
<evidence type="ECO:0000256" key="1">
    <source>
        <dbReference type="SAM" id="MobiDB-lite"/>
    </source>
</evidence>
<sequence length="330" mass="34979">NKCKCPQYPSVASHLQHTRHPAITTASIHTVSPNTINNSTDGDTLLRLLLKYSSASLPNQSSQASHDICVELNGQQTSPPLLTQALSAVINNYGAGSGFGNANSAPNGAPNGHHRSHFATPNSPGPTIELYNSSQDSVPSYVQTTSPQPNSAFPPIAVSRIYRSHSSNGDTLLRLLLKYSSASLPNQSSQASHDICVELNGQQTSPPLLTQALSVIYLIFFWSYLFSLIHPFPLTTNTSICITMALNGGKQTAVINNYGAGSGFGNANSAPNGASNGHHRSHFATPNSPGPTIELYNSSQDSVPSYVQTTSPQPNSAFPPIAVSRESKQS</sequence>
<dbReference type="EMBL" id="OC857813">
    <property type="protein sequence ID" value="CAD7625674.1"/>
    <property type="molecule type" value="Genomic_DNA"/>
</dbReference>
<evidence type="ECO:0000313" key="3">
    <source>
        <dbReference type="Proteomes" id="UP000759131"/>
    </source>
</evidence>
<keyword evidence="3" id="KW-1185">Reference proteome</keyword>
<gene>
    <name evidence="2" type="ORF">OSB1V03_LOCUS6107</name>
</gene>
<evidence type="ECO:0000313" key="2">
    <source>
        <dbReference type="EMBL" id="CAD7625674.1"/>
    </source>
</evidence>
<feature type="compositionally biased region" description="Polar residues" evidence="1">
    <location>
        <begin position="295"/>
        <end position="316"/>
    </location>
</feature>
<feature type="compositionally biased region" description="Polar residues" evidence="1">
    <location>
        <begin position="130"/>
        <end position="149"/>
    </location>
</feature>
<name>A0A7R9KM82_9ACAR</name>
<dbReference type="AlphaFoldDB" id="A0A7R9KM82"/>
<reference evidence="2" key="1">
    <citation type="submission" date="2020-11" db="EMBL/GenBank/DDBJ databases">
        <authorList>
            <person name="Tran Van P."/>
        </authorList>
    </citation>
    <scope>NUCLEOTIDE SEQUENCE</scope>
</reference>
<organism evidence="2">
    <name type="scientific">Medioppia subpectinata</name>
    <dbReference type="NCBI Taxonomy" id="1979941"/>
    <lineage>
        <taxon>Eukaryota</taxon>
        <taxon>Metazoa</taxon>
        <taxon>Ecdysozoa</taxon>
        <taxon>Arthropoda</taxon>
        <taxon>Chelicerata</taxon>
        <taxon>Arachnida</taxon>
        <taxon>Acari</taxon>
        <taxon>Acariformes</taxon>
        <taxon>Sarcoptiformes</taxon>
        <taxon>Oribatida</taxon>
        <taxon>Brachypylina</taxon>
        <taxon>Oppioidea</taxon>
        <taxon>Oppiidae</taxon>
        <taxon>Medioppia</taxon>
    </lineage>
</organism>
<proteinExistence type="predicted"/>